<dbReference type="InterPro" id="IPR001245">
    <property type="entry name" value="Ser-Thr/Tyr_kinase_cat_dom"/>
</dbReference>
<feature type="compositionally biased region" description="Basic residues" evidence="1">
    <location>
        <begin position="633"/>
        <end position="643"/>
    </location>
</feature>
<dbReference type="KEGG" id="qsa:O6P43_024012"/>
<evidence type="ECO:0000256" key="1">
    <source>
        <dbReference type="SAM" id="MobiDB-lite"/>
    </source>
</evidence>
<dbReference type="InterPro" id="IPR000719">
    <property type="entry name" value="Prot_kinase_dom"/>
</dbReference>
<keyword evidence="4" id="KW-1185">Reference proteome</keyword>
<proteinExistence type="predicted"/>
<dbReference type="Proteomes" id="UP001163823">
    <property type="component" value="Chromosome 10"/>
</dbReference>
<organism evidence="3 4">
    <name type="scientific">Quillaja saponaria</name>
    <name type="common">Soap bark tree</name>
    <dbReference type="NCBI Taxonomy" id="32244"/>
    <lineage>
        <taxon>Eukaryota</taxon>
        <taxon>Viridiplantae</taxon>
        <taxon>Streptophyta</taxon>
        <taxon>Embryophyta</taxon>
        <taxon>Tracheophyta</taxon>
        <taxon>Spermatophyta</taxon>
        <taxon>Magnoliopsida</taxon>
        <taxon>eudicotyledons</taxon>
        <taxon>Gunneridae</taxon>
        <taxon>Pentapetalae</taxon>
        <taxon>rosids</taxon>
        <taxon>fabids</taxon>
        <taxon>Fabales</taxon>
        <taxon>Quillajaceae</taxon>
        <taxon>Quillaja</taxon>
    </lineage>
</organism>
<dbReference type="GO" id="GO:0004674">
    <property type="term" value="F:protein serine/threonine kinase activity"/>
    <property type="evidence" value="ECO:0007669"/>
    <property type="project" value="TreeGrafter"/>
</dbReference>
<evidence type="ECO:0000313" key="4">
    <source>
        <dbReference type="Proteomes" id="UP001163823"/>
    </source>
</evidence>
<keyword evidence="3" id="KW-0808">Transferase</keyword>
<evidence type="ECO:0000313" key="3">
    <source>
        <dbReference type="EMBL" id="KAJ7952113.1"/>
    </source>
</evidence>
<dbReference type="InterPro" id="IPR011009">
    <property type="entry name" value="Kinase-like_dom_sf"/>
</dbReference>
<sequence length="676" mass="77651">MEQFRHIGEVLGSLKALMVLQEDSQINQRQCCLLFDIFSLAFETIGEEIRQNLKLVEKNTKWKALEQPLREIYRVFKEGEFYIRQYSDSKDWWGKAITLYQNNDCIEFHIHNLLCYFPAVIEAIENAGEISDHDEDEMQKRMVVLMKKYDKDWNDPKLFQWRFGKQYLVPDEICKRLGSAWREDRWRFIEALQEKSSCPDVSWTKSEQRLGDLLLKKLLSGSEQFPGKLLPSAILLGAKDYQVRRRLGGGSQYKEIQWFGETFVLRQFFGEIHKLNAEISAVLSLSHPNILQYLCGFYDDEKNEFFLVMELMSKDLQCYMKENCGPRRQILFSIPVVIDLMLQIARGMEYLHSRKIHHGDLNPFNIFLKARNSGEGYFQAKISGFGLSSVTSCSPRTSPSQSPRHEVRNNSIWYAPEVLTEQEQQGSTSISKYTEKADVYSFGMLSFQVLTGKIPFEDNHLQGEKSIKNIRAGERPLFPFPSPKYIANLIKKCWQSDPTQRPTFSSICRILRYIKKFLAMNPEQNQPGLNSPPADYCEVEAMFLNKFQVEGTSDLSSVSQIPFQMFSYRLAEKAKTSPSIKDKNYETASEQVSACREENASVVEDPFSSASDTRPIYSDADSVRSEPPVRRIIATKKPPKAKVKKDLGSQKARAPKPSSPPSPTGRSGLKRTEGVS</sequence>
<evidence type="ECO:0000259" key="2">
    <source>
        <dbReference type="PROSITE" id="PS50011"/>
    </source>
</evidence>
<gene>
    <name evidence="3" type="ORF">O6P43_024012</name>
</gene>
<reference evidence="3" key="1">
    <citation type="journal article" date="2023" name="Science">
        <title>Elucidation of the pathway for biosynthesis of saponin adjuvants from the soapbark tree.</title>
        <authorList>
            <person name="Reed J."/>
            <person name="Orme A."/>
            <person name="El-Demerdash A."/>
            <person name="Owen C."/>
            <person name="Martin L.B.B."/>
            <person name="Misra R.C."/>
            <person name="Kikuchi S."/>
            <person name="Rejzek M."/>
            <person name="Martin A.C."/>
            <person name="Harkess A."/>
            <person name="Leebens-Mack J."/>
            <person name="Louveau T."/>
            <person name="Stephenson M.J."/>
            <person name="Osbourn A."/>
        </authorList>
    </citation>
    <scope>NUCLEOTIDE SEQUENCE</scope>
    <source>
        <strain evidence="3">S10</strain>
    </source>
</reference>
<dbReference type="EMBL" id="JARAOO010000010">
    <property type="protein sequence ID" value="KAJ7952113.1"/>
    <property type="molecule type" value="Genomic_DNA"/>
</dbReference>
<name>A0AAD7L5T7_QUISA</name>
<dbReference type="InterPro" id="IPR010632">
    <property type="entry name" value="DUF1221"/>
</dbReference>
<dbReference type="AlphaFoldDB" id="A0AAD7L5T7"/>
<dbReference type="FunFam" id="1.10.510.10:FF:000778">
    <property type="entry name" value="Kinase family protein"/>
    <property type="match status" value="1"/>
</dbReference>
<dbReference type="GO" id="GO:0005524">
    <property type="term" value="F:ATP binding"/>
    <property type="evidence" value="ECO:0007669"/>
    <property type="project" value="InterPro"/>
</dbReference>
<dbReference type="InterPro" id="IPR051681">
    <property type="entry name" value="Ser/Thr_Kinases-Pseudokinases"/>
</dbReference>
<dbReference type="Pfam" id="PF07714">
    <property type="entry name" value="PK_Tyr_Ser-Thr"/>
    <property type="match status" value="1"/>
</dbReference>
<dbReference type="Gene3D" id="1.10.510.10">
    <property type="entry name" value="Transferase(Phosphotransferase) domain 1"/>
    <property type="match status" value="1"/>
</dbReference>
<dbReference type="PANTHER" id="PTHR44329">
    <property type="entry name" value="SERINE/THREONINE-PROTEIN KINASE TNNI3K-RELATED"/>
    <property type="match status" value="1"/>
</dbReference>
<dbReference type="PANTHER" id="PTHR44329:SF260">
    <property type="entry name" value="PROTEIN KINASE DOMAIN-CONTAINING PROTEIN"/>
    <property type="match status" value="1"/>
</dbReference>
<dbReference type="SUPFAM" id="SSF56112">
    <property type="entry name" value="Protein kinase-like (PK-like)"/>
    <property type="match status" value="1"/>
</dbReference>
<dbReference type="PROSITE" id="PS50011">
    <property type="entry name" value="PROTEIN_KINASE_DOM"/>
    <property type="match status" value="1"/>
</dbReference>
<accession>A0AAD7L5T7</accession>
<protein>
    <submittedName>
        <fullName evidence="3">Protein kinase family protein</fullName>
    </submittedName>
</protein>
<comment type="caution">
    <text evidence="3">The sequence shown here is derived from an EMBL/GenBank/DDBJ whole genome shotgun (WGS) entry which is preliminary data.</text>
</comment>
<keyword evidence="3" id="KW-0418">Kinase</keyword>
<feature type="region of interest" description="Disordered" evidence="1">
    <location>
        <begin position="597"/>
        <end position="676"/>
    </location>
</feature>
<feature type="domain" description="Protein kinase" evidence="2">
    <location>
        <begin position="241"/>
        <end position="518"/>
    </location>
</feature>
<dbReference type="EMBL" id="JARAOO010000010">
    <property type="protein sequence ID" value="KAJ7952111.1"/>
    <property type="molecule type" value="Genomic_DNA"/>
</dbReference>
<dbReference type="Pfam" id="PF06760">
    <property type="entry name" value="DUF1221"/>
    <property type="match status" value="1"/>
</dbReference>